<evidence type="ECO:0008006" key="3">
    <source>
        <dbReference type="Google" id="ProtNLM"/>
    </source>
</evidence>
<organism evidence="1 2">
    <name type="scientific">Rhodotorula diobovata</name>
    <dbReference type="NCBI Taxonomy" id="5288"/>
    <lineage>
        <taxon>Eukaryota</taxon>
        <taxon>Fungi</taxon>
        <taxon>Dikarya</taxon>
        <taxon>Basidiomycota</taxon>
        <taxon>Pucciniomycotina</taxon>
        <taxon>Microbotryomycetes</taxon>
        <taxon>Sporidiobolales</taxon>
        <taxon>Sporidiobolaceae</taxon>
        <taxon>Rhodotorula</taxon>
    </lineage>
</organism>
<dbReference type="EMBL" id="SOZI01000146">
    <property type="protein sequence ID" value="TNY18296.1"/>
    <property type="molecule type" value="Genomic_DNA"/>
</dbReference>
<accession>A0A5C5FPX1</accession>
<gene>
    <name evidence="1" type="ORF">DMC30DRAFT_63014</name>
</gene>
<evidence type="ECO:0000313" key="2">
    <source>
        <dbReference type="Proteomes" id="UP000311382"/>
    </source>
</evidence>
<dbReference type="AlphaFoldDB" id="A0A5C5FPX1"/>
<dbReference type="Proteomes" id="UP000311382">
    <property type="component" value="Unassembled WGS sequence"/>
</dbReference>
<dbReference type="OrthoDB" id="2020419at2759"/>
<sequence>MHRRSLSVPTNRAADDTPARLARYTADEGWERMPPYDAGADTPPWRWPAVAALLFLLGLFVYARAHDPVVQGVAGKEAHRASAGLQSTCEGGRGCRFLVPTIIGEQESRGQHHLIQLSRLASSLNRTLVLPNLATSRFMTCGTAPFSSIYDPAGFASLAGEGVGAFIEQGAFERWLEEGDEPHSARAVRLRVAGEHEPLGPTGGAFVPDRTLGGQPRAALCLDEARLAFGSREPLVAVEPAERDAASGELLENVRRLDEEDDVEVLLVHWDLRVPLLGDESDDLLAAAFVYAPEWHALAGAVLSQLGDAVGVHWRSEGVEVGRLDECGTGLVEALVGLKEGEQVGSAMRSVYFATDYPLELLPGAPSHPTSAAEKEPLLEGGAAWLPAHSDTLSAKLTASHHTAMTHFLATFASHAAPAGLTLNTYRSVLPSLLASLPSTLATLAQTPAAPAILSQLVLQRTRRFLAGEARPGIGRERCARRSSWTRRVIVARERAHEGGRGSGDVVGWWSTDGSIE</sequence>
<proteinExistence type="predicted"/>
<keyword evidence="2" id="KW-1185">Reference proteome</keyword>
<evidence type="ECO:0000313" key="1">
    <source>
        <dbReference type="EMBL" id="TNY18296.1"/>
    </source>
</evidence>
<comment type="caution">
    <text evidence="1">The sequence shown here is derived from an EMBL/GenBank/DDBJ whole genome shotgun (WGS) entry which is preliminary data.</text>
</comment>
<protein>
    <recommendedName>
        <fullName evidence="3">Proteophosphoglycan 5</fullName>
    </recommendedName>
</protein>
<name>A0A5C5FPX1_9BASI</name>
<reference evidence="1 2" key="1">
    <citation type="submission" date="2019-03" db="EMBL/GenBank/DDBJ databases">
        <title>Rhodosporidium diobovatum UCD-FST 08-225 genome sequencing, assembly, and annotation.</title>
        <authorList>
            <person name="Fakankun I.U."/>
            <person name="Fristensky B."/>
            <person name="Levin D.B."/>
        </authorList>
    </citation>
    <scope>NUCLEOTIDE SEQUENCE [LARGE SCALE GENOMIC DNA]</scope>
    <source>
        <strain evidence="1 2">UCD-FST 08-225</strain>
    </source>
</reference>